<dbReference type="Proteomes" id="UP001295469">
    <property type="component" value="Chromosome C02"/>
</dbReference>
<keyword evidence="3" id="KW-1185">Reference proteome</keyword>
<evidence type="ECO:0000313" key="2">
    <source>
        <dbReference type="EMBL" id="CDY09472.1"/>
    </source>
</evidence>
<dbReference type="Proteomes" id="UP000028999">
    <property type="component" value="Unassembled WGS sequence"/>
</dbReference>
<evidence type="ECO:0000313" key="3">
    <source>
        <dbReference type="Proteomes" id="UP000028999"/>
    </source>
</evidence>
<dbReference type="EMBL" id="LK031996">
    <property type="protein sequence ID" value="CDY09472.1"/>
    <property type="molecule type" value="Genomic_DNA"/>
</dbReference>
<dbReference type="AlphaFoldDB" id="A0A078F8Q2"/>
<proteinExistence type="predicted"/>
<evidence type="ECO:0000313" key="1">
    <source>
        <dbReference type="EMBL" id="CAF1907755.1"/>
    </source>
</evidence>
<reference evidence="1" key="3">
    <citation type="submission" date="2021-01" db="EMBL/GenBank/DDBJ databases">
        <authorList>
            <consortium name="Genoscope - CEA"/>
            <person name="William W."/>
        </authorList>
    </citation>
    <scope>NUCLEOTIDE SEQUENCE</scope>
</reference>
<gene>
    <name evidence="2" type="primary">BnaC02g20140D</name>
    <name evidence="1" type="ORF">DARMORV10_C02P28080.1</name>
    <name evidence="2" type="ORF">GSBRNA2T00030990001</name>
</gene>
<sequence length="68" mass="8011">MLQSLAKAKSFKKPYKLNEKRVGGYNAGLVAKVEKLEKELQKAKRLEPWRRVVKARRMNQSYVIKCFQ</sequence>
<dbReference type="PaxDb" id="3708-A0A078F8Q2"/>
<dbReference type="Gramene" id="CDY09472">
    <property type="protein sequence ID" value="CDY09472"/>
    <property type="gene ID" value="GSBRNA2T00030990001"/>
</dbReference>
<reference evidence="2" key="2">
    <citation type="submission" date="2014-06" db="EMBL/GenBank/DDBJ databases">
        <authorList>
            <person name="Genoscope - CEA"/>
        </authorList>
    </citation>
    <scope>NUCLEOTIDE SEQUENCE</scope>
</reference>
<reference evidence="2 3" key="1">
    <citation type="journal article" date="2014" name="Science">
        <title>Plant genetics. Early allopolyploid evolution in the post-Neolithic Brassica napus oilseed genome.</title>
        <authorList>
            <person name="Chalhoub B."/>
            <person name="Denoeud F."/>
            <person name="Liu S."/>
            <person name="Parkin I.A."/>
            <person name="Tang H."/>
            <person name="Wang X."/>
            <person name="Chiquet J."/>
            <person name="Belcram H."/>
            <person name="Tong C."/>
            <person name="Samans B."/>
            <person name="Correa M."/>
            <person name="Da Silva C."/>
            <person name="Just J."/>
            <person name="Falentin C."/>
            <person name="Koh C.S."/>
            <person name="Le Clainche I."/>
            <person name="Bernard M."/>
            <person name="Bento P."/>
            <person name="Noel B."/>
            <person name="Labadie K."/>
            <person name="Alberti A."/>
            <person name="Charles M."/>
            <person name="Arnaud D."/>
            <person name="Guo H."/>
            <person name="Daviaud C."/>
            <person name="Alamery S."/>
            <person name="Jabbari K."/>
            <person name="Zhao M."/>
            <person name="Edger P.P."/>
            <person name="Chelaifa H."/>
            <person name="Tack D."/>
            <person name="Lassalle G."/>
            <person name="Mestiri I."/>
            <person name="Schnel N."/>
            <person name="Le Paslier M.C."/>
            <person name="Fan G."/>
            <person name="Renault V."/>
            <person name="Bayer P.E."/>
            <person name="Golicz A.A."/>
            <person name="Manoli S."/>
            <person name="Lee T.H."/>
            <person name="Thi V.H."/>
            <person name="Chalabi S."/>
            <person name="Hu Q."/>
            <person name="Fan C."/>
            <person name="Tollenaere R."/>
            <person name="Lu Y."/>
            <person name="Battail C."/>
            <person name="Shen J."/>
            <person name="Sidebottom C.H."/>
            <person name="Wang X."/>
            <person name="Canaguier A."/>
            <person name="Chauveau A."/>
            <person name="Berard A."/>
            <person name="Deniot G."/>
            <person name="Guan M."/>
            <person name="Liu Z."/>
            <person name="Sun F."/>
            <person name="Lim Y.P."/>
            <person name="Lyons E."/>
            <person name="Town C.D."/>
            <person name="Bancroft I."/>
            <person name="Wang X."/>
            <person name="Meng J."/>
            <person name="Ma J."/>
            <person name="Pires J.C."/>
            <person name="King G.J."/>
            <person name="Brunel D."/>
            <person name="Delourme R."/>
            <person name="Renard M."/>
            <person name="Aury J.M."/>
            <person name="Adams K.L."/>
            <person name="Batley J."/>
            <person name="Snowdon R.J."/>
            <person name="Tost J."/>
            <person name="Edwards D."/>
            <person name="Zhou Y."/>
            <person name="Hua W."/>
            <person name="Sharpe A.G."/>
            <person name="Paterson A.H."/>
            <person name="Guan C."/>
            <person name="Wincker P."/>
        </authorList>
    </citation>
    <scope>NUCLEOTIDE SEQUENCE [LARGE SCALE GENOMIC DNA]</scope>
    <source>
        <strain evidence="3">cv. Darmor-bzh</strain>
    </source>
</reference>
<name>A0A078F8Q2_BRANA</name>
<dbReference type="EMBL" id="HG994366">
    <property type="protein sequence ID" value="CAF1907755.1"/>
    <property type="molecule type" value="Genomic_DNA"/>
</dbReference>
<organism evidence="2 3">
    <name type="scientific">Brassica napus</name>
    <name type="common">Rape</name>
    <dbReference type="NCBI Taxonomy" id="3708"/>
    <lineage>
        <taxon>Eukaryota</taxon>
        <taxon>Viridiplantae</taxon>
        <taxon>Streptophyta</taxon>
        <taxon>Embryophyta</taxon>
        <taxon>Tracheophyta</taxon>
        <taxon>Spermatophyta</taxon>
        <taxon>Magnoliopsida</taxon>
        <taxon>eudicotyledons</taxon>
        <taxon>Gunneridae</taxon>
        <taxon>Pentapetalae</taxon>
        <taxon>rosids</taxon>
        <taxon>malvids</taxon>
        <taxon>Brassicales</taxon>
        <taxon>Brassicaceae</taxon>
        <taxon>Brassiceae</taxon>
        <taxon>Brassica</taxon>
    </lineage>
</organism>
<protein>
    <submittedName>
        <fullName evidence="1">(rape) hypothetical protein</fullName>
    </submittedName>
    <submittedName>
        <fullName evidence="2">BnaC02g20140D protein</fullName>
    </submittedName>
</protein>
<accession>A0A078F8Q2</accession>